<keyword evidence="1 2" id="KW-0238">DNA-binding</keyword>
<dbReference type="InterPro" id="IPR050624">
    <property type="entry name" value="HTH-type_Tx_Regulator"/>
</dbReference>
<evidence type="ECO:0000313" key="5">
    <source>
        <dbReference type="Proteomes" id="UP000030361"/>
    </source>
</evidence>
<dbReference type="PANTHER" id="PTHR43479:SF7">
    <property type="entry name" value="TETR-FAMILY TRANSCRIPTIONAL REGULATOR"/>
    <property type="match status" value="1"/>
</dbReference>
<evidence type="ECO:0000313" key="4">
    <source>
        <dbReference type="EMBL" id="AQW20781.1"/>
    </source>
</evidence>
<dbReference type="EMBL" id="CP018906">
    <property type="protein sequence ID" value="AQW20781.1"/>
    <property type="molecule type" value="Genomic_DNA"/>
</dbReference>
<dbReference type="InterPro" id="IPR009057">
    <property type="entry name" value="Homeodomain-like_sf"/>
</dbReference>
<protein>
    <submittedName>
        <fullName evidence="4">TetR family transcriptional regulator</fullName>
    </submittedName>
</protein>
<evidence type="ECO:0000259" key="3">
    <source>
        <dbReference type="PROSITE" id="PS50977"/>
    </source>
</evidence>
<dbReference type="OrthoDB" id="9810250at2"/>
<evidence type="ECO:0000256" key="1">
    <source>
        <dbReference type="ARBA" id="ARBA00023125"/>
    </source>
</evidence>
<dbReference type="Proteomes" id="UP000030361">
    <property type="component" value="Chromosome"/>
</dbReference>
<feature type="domain" description="HTH tetR-type" evidence="3">
    <location>
        <begin position="9"/>
        <end position="69"/>
    </location>
</feature>
<dbReference type="Pfam" id="PF00440">
    <property type="entry name" value="TetR_N"/>
    <property type="match status" value="1"/>
</dbReference>
<name>A0A1S6QGQ6_9LACO</name>
<dbReference type="KEGG" id="lcu:PL11_002060"/>
<feature type="DNA-binding region" description="H-T-H motif" evidence="2">
    <location>
        <begin position="32"/>
        <end position="51"/>
    </location>
</feature>
<proteinExistence type="predicted"/>
<keyword evidence="5" id="KW-1185">Reference proteome</keyword>
<reference evidence="4 5" key="1">
    <citation type="journal article" date="2015" name="Genome Announc.">
        <title>Genome Sequence of Lactobacillus curieae CCTCC M 2011381T, a Novel Producer of Gamma-aminobutyric Acid.</title>
        <authorList>
            <person name="Wang Y."/>
            <person name="Wang Y."/>
            <person name="Lang C."/>
            <person name="Wei D."/>
            <person name="Xu P."/>
            <person name="Xie J."/>
        </authorList>
    </citation>
    <scope>NUCLEOTIDE SEQUENCE [LARGE SCALE GENOMIC DNA]</scope>
    <source>
        <strain evidence="4 5">CCTCC M 2011381</strain>
    </source>
</reference>
<dbReference type="PANTHER" id="PTHR43479">
    <property type="entry name" value="ACREF/ENVCD OPERON REPRESSOR-RELATED"/>
    <property type="match status" value="1"/>
</dbReference>
<organism evidence="4 5">
    <name type="scientific">Lentilactobacillus curieae</name>
    <dbReference type="NCBI Taxonomy" id="1138822"/>
    <lineage>
        <taxon>Bacteria</taxon>
        <taxon>Bacillati</taxon>
        <taxon>Bacillota</taxon>
        <taxon>Bacilli</taxon>
        <taxon>Lactobacillales</taxon>
        <taxon>Lactobacillaceae</taxon>
        <taxon>Lentilactobacillus</taxon>
    </lineage>
</organism>
<accession>A0A1S6QGQ6</accession>
<dbReference type="GO" id="GO:0003677">
    <property type="term" value="F:DNA binding"/>
    <property type="evidence" value="ECO:0007669"/>
    <property type="project" value="UniProtKB-UniRule"/>
</dbReference>
<dbReference type="SUPFAM" id="SSF46689">
    <property type="entry name" value="Homeodomain-like"/>
    <property type="match status" value="1"/>
</dbReference>
<evidence type="ECO:0000256" key="2">
    <source>
        <dbReference type="PROSITE-ProRule" id="PRU00335"/>
    </source>
</evidence>
<sequence length="191" mass="22226">MNDNDKRVMKTKQSIREAFFKQLAEKGIERMTVKAILDDAGLNRTTFYAYYTDKYDLLEKTQEGIMNQIIRIKRDNPVGGGKNLDKTEQYVRSYFLALFKYIQANHQVLQLLFANQNQIAFLKDVTHGRPEFYNHWRPVVSQVPGIDPRNSYAALVGVVINFFFEGERDHFKENPAKIAGVLADIVLRYLR</sequence>
<dbReference type="AlphaFoldDB" id="A0A1S6QGQ6"/>
<gene>
    <name evidence="4" type="ORF">PL11_002060</name>
</gene>
<dbReference type="InterPro" id="IPR001647">
    <property type="entry name" value="HTH_TetR"/>
</dbReference>
<dbReference type="RefSeq" id="WP_052127689.1">
    <property type="nucleotide sequence ID" value="NZ_CP018906.1"/>
</dbReference>
<dbReference type="Gene3D" id="1.10.357.10">
    <property type="entry name" value="Tetracycline Repressor, domain 2"/>
    <property type="match status" value="1"/>
</dbReference>
<dbReference type="PROSITE" id="PS50977">
    <property type="entry name" value="HTH_TETR_2"/>
    <property type="match status" value="1"/>
</dbReference>